<feature type="binding site" evidence="17">
    <location>
        <position position="185"/>
    </location>
    <ligand>
        <name>substrate</name>
    </ligand>
</feature>
<dbReference type="SUPFAM" id="SSF53927">
    <property type="entry name" value="Cytidine deaminase-like"/>
    <property type="match status" value="1"/>
</dbReference>
<keyword evidence="11 15" id="KW-0560">Oxidoreductase</keyword>
<dbReference type="OrthoDB" id="9800865at2"/>
<evidence type="ECO:0000256" key="15">
    <source>
        <dbReference type="PIRNR" id="PIRNR006769"/>
    </source>
</evidence>
<feature type="binding site" evidence="18">
    <location>
        <position position="85"/>
    </location>
    <ligand>
        <name>Zn(2+)</name>
        <dbReference type="ChEBI" id="CHEBI:29105"/>
        <note>catalytic</note>
    </ligand>
</feature>
<dbReference type="GO" id="GO:0008835">
    <property type="term" value="F:diaminohydroxyphosphoribosylaminopyrimidine deaminase activity"/>
    <property type="evidence" value="ECO:0007669"/>
    <property type="project" value="UniProtKB-EC"/>
</dbReference>
<evidence type="ECO:0000256" key="2">
    <source>
        <dbReference type="ARBA" id="ARBA00004882"/>
    </source>
</evidence>
<gene>
    <name evidence="20" type="ORF">DFR59_104177</name>
</gene>
<dbReference type="CDD" id="cd01284">
    <property type="entry name" value="Riboflavin_deaminase-reductase"/>
    <property type="match status" value="1"/>
</dbReference>
<feature type="binding site" evidence="17">
    <location>
        <position position="169"/>
    </location>
    <ligand>
        <name>NADP(+)</name>
        <dbReference type="ChEBI" id="CHEBI:58349"/>
    </ligand>
</feature>
<evidence type="ECO:0000256" key="14">
    <source>
        <dbReference type="ARBA" id="ARBA00049886"/>
    </source>
</evidence>
<dbReference type="NCBIfam" id="TIGR00227">
    <property type="entry name" value="ribD_Cterm"/>
    <property type="match status" value="1"/>
</dbReference>
<protein>
    <recommendedName>
        <fullName evidence="15">Riboflavin biosynthesis protein RibD</fullName>
    </recommendedName>
    <domain>
        <recommendedName>
            <fullName evidence="15">Diaminohydroxyphosphoribosylaminopyrimidine deaminase</fullName>
            <shortName evidence="15">DRAP deaminase</shortName>
            <ecNumber evidence="15">3.5.4.26</ecNumber>
        </recommendedName>
        <alternativeName>
            <fullName evidence="15">Riboflavin-specific deaminase</fullName>
        </alternativeName>
    </domain>
    <domain>
        <recommendedName>
            <fullName evidence="15">5-amino-6-(5-phosphoribosylamino)uracil reductase</fullName>
            <ecNumber evidence="15">1.1.1.193</ecNumber>
        </recommendedName>
        <alternativeName>
            <fullName evidence="15">HTP reductase</fullName>
        </alternativeName>
    </domain>
</protein>
<dbReference type="Proteomes" id="UP000255326">
    <property type="component" value="Unassembled WGS sequence"/>
</dbReference>
<dbReference type="Pfam" id="PF01872">
    <property type="entry name" value="RibD_C"/>
    <property type="match status" value="1"/>
</dbReference>
<feature type="binding site" evidence="17">
    <location>
        <position position="223"/>
    </location>
    <ligand>
        <name>NADP(+)</name>
        <dbReference type="ChEBI" id="CHEBI:58349"/>
    </ligand>
</feature>
<comment type="cofactor">
    <cofactor evidence="15 18">
        <name>Zn(2+)</name>
        <dbReference type="ChEBI" id="CHEBI:29105"/>
    </cofactor>
    <text evidence="15 18">Binds 1 zinc ion.</text>
</comment>
<dbReference type="PROSITE" id="PS51747">
    <property type="entry name" value="CYT_DCMP_DEAMINASES_2"/>
    <property type="match status" value="1"/>
</dbReference>
<dbReference type="InterPro" id="IPR024072">
    <property type="entry name" value="DHFR-like_dom_sf"/>
</dbReference>
<dbReference type="RefSeq" id="WP_114745429.1">
    <property type="nucleotide sequence ID" value="NZ_QQAY01000004.1"/>
</dbReference>
<evidence type="ECO:0000256" key="1">
    <source>
        <dbReference type="ARBA" id="ARBA00002151"/>
    </source>
</evidence>
<evidence type="ECO:0000256" key="3">
    <source>
        <dbReference type="ARBA" id="ARBA00004910"/>
    </source>
</evidence>
<evidence type="ECO:0000256" key="12">
    <source>
        <dbReference type="ARBA" id="ARBA00023268"/>
    </source>
</evidence>
<feature type="binding site" evidence="17">
    <location>
        <position position="292"/>
    </location>
    <ligand>
        <name>substrate</name>
    </ligand>
</feature>
<feature type="active site" description="Proton donor" evidence="16">
    <location>
        <position position="53"/>
    </location>
</feature>
<comment type="pathway">
    <text evidence="2 15">Cofactor biosynthesis; riboflavin biosynthesis; 5-amino-6-(D-ribitylamino)uracil from GTP: step 2/4.</text>
</comment>
<dbReference type="Pfam" id="PF00383">
    <property type="entry name" value="dCMP_cyt_deam_1"/>
    <property type="match status" value="1"/>
</dbReference>
<dbReference type="PANTHER" id="PTHR38011:SF7">
    <property type="entry name" value="2,5-DIAMINO-6-RIBOSYLAMINO-4(3H)-PYRIMIDINONE 5'-PHOSPHATE REDUCTASE"/>
    <property type="match status" value="1"/>
</dbReference>
<comment type="catalytic activity">
    <reaction evidence="13 15">
        <text>5-amino-6-(5-phospho-D-ribitylamino)uracil + NADP(+) = 5-amino-6-(5-phospho-D-ribosylamino)uracil + NADPH + H(+)</text>
        <dbReference type="Rhea" id="RHEA:17845"/>
        <dbReference type="ChEBI" id="CHEBI:15378"/>
        <dbReference type="ChEBI" id="CHEBI:57783"/>
        <dbReference type="ChEBI" id="CHEBI:58349"/>
        <dbReference type="ChEBI" id="CHEBI:58421"/>
        <dbReference type="ChEBI" id="CHEBI:58453"/>
        <dbReference type="EC" id="1.1.1.193"/>
    </reaction>
</comment>
<feature type="binding site" evidence="17">
    <location>
        <position position="171"/>
    </location>
    <ligand>
        <name>NADP(+)</name>
        <dbReference type="ChEBI" id="CHEBI:58349"/>
    </ligand>
</feature>
<dbReference type="PANTHER" id="PTHR38011">
    <property type="entry name" value="DIHYDROFOLATE REDUCTASE FAMILY PROTEIN (AFU_ORTHOLOGUE AFUA_8G06820)"/>
    <property type="match status" value="1"/>
</dbReference>
<keyword evidence="21" id="KW-1185">Reference proteome</keyword>
<feature type="binding site" evidence="18">
    <location>
        <position position="51"/>
    </location>
    <ligand>
        <name>Zn(2+)</name>
        <dbReference type="ChEBI" id="CHEBI:29105"/>
        <note>catalytic</note>
    </ligand>
</feature>
<organism evidence="20 21">
    <name type="scientific">Falsibacillus pallidus</name>
    <dbReference type="NCBI Taxonomy" id="493781"/>
    <lineage>
        <taxon>Bacteria</taxon>
        <taxon>Bacillati</taxon>
        <taxon>Bacillota</taxon>
        <taxon>Bacilli</taxon>
        <taxon>Bacillales</taxon>
        <taxon>Bacillaceae</taxon>
        <taxon>Falsibacillus</taxon>
    </lineage>
</organism>
<dbReference type="GO" id="GO:0050661">
    <property type="term" value="F:NADP binding"/>
    <property type="evidence" value="ECO:0007669"/>
    <property type="project" value="InterPro"/>
</dbReference>
<sequence>MLGSEAYMKLAVSMAAQTLGQTSPNPSVGCVIVKDGAVAGMGAHLKAGTEHAEIHALAQVGKNADGADLYVTLEPCSHYGKTPPCAEAIIAAGISRVFIAVLDPNPLVSGKGMEILQKAGIEVNVGLCAEEAWEINRMFFYFIKHKKPFVTVKTALTLDGKSASFTGDSKWITSEEARMDVHESRHLHDAILTGINTVNKDNPLLTARLPRGGRNPIRIILDTSLSIREDANVLTDKNARTIVICAKNASIDKEKWISSQGIQVKRFPSESIHLEELLDWLGELNIISLYVEGGSKIHTSFIRGGLFQELHCYLAPKILGGNQSIPFIGGDSFERMEQSTPIEFSHVERIGPDIKIIAKPLAKVVNTCSQEL</sequence>
<comment type="pathway">
    <text evidence="3 15">Cofactor biosynthesis; riboflavin biosynthesis; 5-amino-6-(D-ribitylamino)uracil from GTP: step 3/4.</text>
</comment>
<evidence type="ECO:0000256" key="13">
    <source>
        <dbReference type="ARBA" id="ARBA00049861"/>
    </source>
</evidence>
<dbReference type="InterPro" id="IPR004794">
    <property type="entry name" value="Eubact_RibD"/>
</dbReference>
<reference evidence="20 21" key="1">
    <citation type="submission" date="2018-07" db="EMBL/GenBank/DDBJ databases">
        <title>Genomic Encyclopedia of Type Strains, Phase IV (KMG-IV): sequencing the most valuable type-strain genomes for metagenomic binning, comparative biology and taxonomic classification.</title>
        <authorList>
            <person name="Goeker M."/>
        </authorList>
    </citation>
    <scope>NUCLEOTIDE SEQUENCE [LARGE SCALE GENOMIC DNA]</scope>
    <source>
        <strain evidence="20 21">DSM 25281</strain>
    </source>
</reference>
<feature type="binding site" evidence="17">
    <location>
        <position position="155"/>
    </location>
    <ligand>
        <name>NADP(+)</name>
        <dbReference type="ChEBI" id="CHEBI:58349"/>
    </ligand>
</feature>
<dbReference type="InterPro" id="IPR016192">
    <property type="entry name" value="APOBEC/CMP_deaminase_Zn-bd"/>
</dbReference>
<keyword evidence="9 15" id="KW-0862">Zinc</keyword>
<comment type="catalytic activity">
    <reaction evidence="14 15">
        <text>2,5-diamino-6-hydroxy-4-(5-phosphoribosylamino)-pyrimidine + H2O + H(+) = 5-amino-6-(5-phospho-D-ribosylamino)uracil + NH4(+)</text>
        <dbReference type="Rhea" id="RHEA:21868"/>
        <dbReference type="ChEBI" id="CHEBI:15377"/>
        <dbReference type="ChEBI" id="CHEBI:15378"/>
        <dbReference type="ChEBI" id="CHEBI:28938"/>
        <dbReference type="ChEBI" id="CHEBI:58453"/>
        <dbReference type="ChEBI" id="CHEBI:58614"/>
        <dbReference type="EC" id="3.5.4.26"/>
    </reaction>
</comment>
<comment type="similarity">
    <text evidence="5 15">In the C-terminal section; belongs to the HTP reductase family.</text>
</comment>
<proteinExistence type="inferred from homology"/>
<feature type="binding site" evidence="17">
    <location>
        <position position="205"/>
    </location>
    <ligand>
        <name>substrate</name>
    </ligand>
</feature>
<evidence type="ECO:0000256" key="5">
    <source>
        <dbReference type="ARBA" id="ARBA00007417"/>
    </source>
</evidence>
<dbReference type="InterPro" id="IPR002734">
    <property type="entry name" value="RibDG_C"/>
</dbReference>
<feature type="binding site" evidence="17">
    <location>
        <position position="197"/>
    </location>
    <ligand>
        <name>NADP(+)</name>
        <dbReference type="ChEBI" id="CHEBI:58349"/>
    </ligand>
</feature>
<dbReference type="Gene3D" id="3.40.430.10">
    <property type="entry name" value="Dihydrofolate Reductase, subunit A"/>
    <property type="match status" value="1"/>
</dbReference>
<evidence type="ECO:0000256" key="11">
    <source>
        <dbReference type="ARBA" id="ARBA00023002"/>
    </source>
</evidence>
<dbReference type="PIRSF" id="PIRSF006769">
    <property type="entry name" value="RibD"/>
    <property type="match status" value="1"/>
</dbReference>
<dbReference type="PROSITE" id="PS00903">
    <property type="entry name" value="CYT_DCMP_DEAMINASES_1"/>
    <property type="match status" value="1"/>
</dbReference>
<evidence type="ECO:0000256" key="17">
    <source>
        <dbReference type="PIRSR" id="PIRSR006769-2"/>
    </source>
</evidence>
<feature type="binding site" evidence="17">
    <location>
        <position position="201"/>
    </location>
    <ligand>
        <name>NADP(+)</name>
        <dbReference type="ChEBI" id="CHEBI:58349"/>
    </ligand>
</feature>
<keyword evidence="6 15" id="KW-0686">Riboflavin biosynthesis</keyword>
<name>A0A370GH46_9BACI</name>
<dbReference type="InterPro" id="IPR011549">
    <property type="entry name" value="RibD_C"/>
</dbReference>
<feature type="domain" description="CMP/dCMP-type deaminase" evidence="19">
    <location>
        <begin position="2"/>
        <end position="123"/>
    </location>
</feature>
<keyword evidence="8 15" id="KW-0378">Hydrolase</keyword>
<dbReference type="EC" id="1.1.1.193" evidence="15"/>
<comment type="similarity">
    <text evidence="4 15">In the N-terminal section; belongs to the cytidine and deoxycytidylate deaminase family.</text>
</comment>
<keyword evidence="7 15" id="KW-0479">Metal-binding</keyword>
<feature type="binding site" evidence="17">
    <location>
        <position position="208"/>
    </location>
    <ligand>
        <name>substrate</name>
    </ligand>
</feature>
<dbReference type="NCBIfam" id="TIGR00326">
    <property type="entry name" value="eubact_ribD"/>
    <property type="match status" value="1"/>
</dbReference>
<dbReference type="InterPro" id="IPR016193">
    <property type="entry name" value="Cytidine_deaminase-like"/>
</dbReference>
<evidence type="ECO:0000256" key="8">
    <source>
        <dbReference type="ARBA" id="ARBA00022801"/>
    </source>
</evidence>
<keyword evidence="12" id="KW-0511">Multifunctional enzyme</keyword>
<dbReference type="EC" id="3.5.4.26" evidence="15"/>
<accession>A0A370GH46</accession>
<comment type="function">
    <text evidence="1 15">Converts 2,5-diamino-6-(ribosylamino)-4(3h)-pyrimidinone 5'-phosphate into 5-amino-6-(ribosylamino)-2,4(1h,3h)-pyrimidinedione 5'-phosphate.</text>
</comment>
<evidence type="ECO:0000256" key="7">
    <source>
        <dbReference type="ARBA" id="ARBA00022723"/>
    </source>
</evidence>
<dbReference type="SUPFAM" id="SSF53597">
    <property type="entry name" value="Dihydrofolate reductase-like"/>
    <property type="match status" value="1"/>
</dbReference>
<dbReference type="GO" id="GO:0009231">
    <property type="term" value="P:riboflavin biosynthetic process"/>
    <property type="evidence" value="ECO:0007669"/>
    <property type="project" value="UniProtKB-UniPathway"/>
</dbReference>
<comment type="caution">
    <text evidence="20">The sequence shown here is derived from an EMBL/GenBank/DDBJ whole genome shotgun (WGS) entry which is preliminary data.</text>
</comment>
<dbReference type="Gene3D" id="3.40.140.10">
    <property type="entry name" value="Cytidine Deaminase, domain 2"/>
    <property type="match status" value="1"/>
</dbReference>
<dbReference type="GO" id="GO:0008703">
    <property type="term" value="F:5-amino-6-(5-phosphoribosylamino)uracil reductase activity"/>
    <property type="evidence" value="ECO:0007669"/>
    <property type="project" value="UniProtKB-EC"/>
</dbReference>
<feature type="binding site" evidence="17">
    <location>
        <begin position="294"/>
        <end position="300"/>
    </location>
    <ligand>
        <name>NADP(+)</name>
        <dbReference type="ChEBI" id="CHEBI:58349"/>
    </ligand>
</feature>
<evidence type="ECO:0000256" key="16">
    <source>
        <dbReference type="PIRSR" id="PIRSR006769-1"/>
    </source>
</evidence>
<dbReference type="FunFam" id="3.40.140.10:FF:000025">
    <property type="entry name" value="Riboflavin biosynthesis protein RibD"/>
    <property type="match status" value="1"/>
</dbReference>
<evidence type="ECO:0000256" key="4">
    <source>
        <dbReference type="ARBA" id="ARBA00005259"/>
    </source>
</evidence>
<dbReference type="AlphaFoldDB" id="A0A370GH46"/>
<evidence type="ECO:0000313" key="21">
    <source>
        <dbReference type="Proteomes" id="UP000255326"/>
    </source>
</evidence>
<dbReference type="UniPathway" id="UPA00275">
    <property type="reaction ID" value="UER00401"/>
</dbReference>
<feature type="binding site" evidence="18">
    <location>
        <position position="76"/>
    </location>
    <ligand>
        <name>Zn(2+)</name>
        <dbReference type="ChEBI" id="CHEBI:29105"/>
        <note>catalytic</note>
    </ligand>
</feature>
<evidence type="ECO:0000256" key="9">
    <source>
        <dbReference type="ARBA" id="ARBA00022833"/>
    </source>
</evidence>
<evidence type="ECO:0000256" key="6">
    <source>
        <dbReference type="ARBA" id="ARBA00022619"/>
    </source>
</evidence>
<dbReference type="GO" id="GO:0008270">
    <property type="term" value="F:zinc ion binding"/>
    <property type="evidence" value="ECO:0007669"/>
    <property type="project" value="InterPro"/>
</dbReference>
<evidence type="ECO:0000313" key="20">
    <source>
        <dbReference type="EMBL" id="RDI43125.1"/>
    </source>
</evidence>
<evidence type="ECO:0000256" key="18">
    <source>
        <dbReference type="PIRSR" id="PIRSR006769-3"/>
    </source>
</evidence>
<dbReference type="InterPro" id="IPR050765">
    <property type="entry name" value="Riboflavin_Biosynth_HTPR"/>
</dbReference>
<keyword evidence="10 15" id="KW-0521">NADP</keyword>
<dbReference type="EMBL" id="QQAY01000004">
    <property type="protein sequence ID" value="RDI43125.1"/>
    <property type="molecule type" value="Genomic_DNA"/>
</dbReference>
<evidence type="ECO:0000259" key="19">
    <source>
        <dbReference type="PROSITE" id="PS51747"/>
    </source>
</evidence>
<dbReference type="InterPro" id="IPR002125">
    <property type="entry name" value="CMP_dCMP_dom"/>
</dbReference>
<evidence type="ECO:0000256" key="10">
    <source>
        <dbReference type="ARBA" id="ARBA00022857"/>
    </source>
</evidence>